<dbReference type="SUPFAM" id="SSF52540">
    <property type="entry name" value="P-loop containing nucleoside triphosphate hydrolases"/>
    <property type="match status" value="1"/>
</dbReference>
<dbReference type="RefSeq" id="WP_027585625.1">
    <property type="nucleotide sequence ID" value="NZ_BLAX01000001.1"/>
</dbReference>
<accession>A0A5M4B3P6</accession>
<reference evidence="1 2" key="1">
    <citation type="submission" date="2019-10" db="EMBL/GenBank/DDBJ databases">
        <title>Prolixibacter strains distinguished by the presence of nitrate reductase genes were adept at nitrate-dependent anaerobic corrosion of metallic iron and carbon steel.</title>
        <authorList>
            <person name="Iino T."/>
            <person name="Shono N."/>
            <person name="Ito K."/>
            <person name="Nakamura R."/>
            <person name="Sueoka K."/>
            <person name="Harayama S."/>
            <person name="Ohkuma M."/>
        </authorList>
    </citation>
    <scope>NUCLEOTIDE SEQUENCE [LARGE SCALE GENOMIC DNA]</scope>
    <source>
        <strain evidence="1 2">JCM 13498</strain>
    </source>
</reference>
<dbReference type="OrthoDB" id="9757917at2"/>
<protein>
    <recommendedName>
        <fullName evidence="3">NACHT domain-containing protein</fullName>
    </recommendedName>
</protein>
<dbReference type="SUPFAM" id="SSF48371">
    <property type="entry name" value="ARM repeat"/>
    <property type="match status" value="1"/>
</dbReference>
<organism evidence="1 2">
    <name type="scientific">Prolixibacter bellariivorans</name>
    <dbReference type="NCBI Taxonomy" id="314319"/>
    <lineage>
        <taxon>Bacteria</taxon>
        <taxon>Pseudomonadati</taxon>
        <taxon>Bacteroidota</taxon>
        <taxon>Bacteroidia</taxon>
        <taxon>Marinilabiliales</taxon>
        <taxon>Prolixibacteraceae</taxon>
        <taxon>Prolixibacter</taxon>
    </lineage>
</organism>
<dbReference type="Proteomes" id="UP000391834">
    <property type="component" value="Unassembled WGS sequence"/>
</dbReference>
<dbReference type="EMBL" id="BLAX01000001">
    <property type="protein sequence ID" value="GET34548.1"/>
    <property type="molecule type" value="Genomic_DNA"/>
</dbReference>
<gene>
    <name evidence="1" type="ORF">PbJCM13498_34110</name>
</gene>
<keyword evidence="2" id="KW-1185">Reference proteome</keyword>
<sequence>MNDRFLYAYNDEELDQIEDNLDVVYSDFPFSIAYPINQYEIFLEEEDYFYAFSRFFDVFEISVQYTSSLLITLLQKNQVPVDDQLRKIISSIVEKPLSFGDWVSDIFLVLLKKGNEFLPENELIRSLSEAMFNRKGNILTGWPGRKGEEFKSIVYFRNSYFGHDTTLSKNIYRELLEKIEPRMFQFIKALYPISAYTPFTVTEVIDEENDQKAYSVLLLSGSSAHTGRPIRIAADNALQEKLYYVVQKKIRRRDLLNKEDIINISPFVVYLPCNEEKQEEKYSYLFQTIHAKNLRRLKYISSHENAASKETELFKDQFAFVINQLLNSALIGSNYKISVRRHKSLEEMLERGNNATKNFLGEMKRDKYDPNLFTPRKYLDEAFALFLANPANGFVLLGNAGSGKTNQICHWADRLIADKQLVVTLNSKLFSQTTLEGHFQNIFDEGKKDLLTILTDLHEEAEKGGKMVFFLFDAINECLQYGPDGTAGKGAVELLCAIDHFLVRHNFPLFKVVISCRTYTWEEVIHLETGIMKHQHWFTSAGVQHDGAPSHLSVKGFTEDELRETYPKYQQKFRLKTHTEELFTPNYAIIRTRLSDPLVLKMAGSIFRDNYLPQDIRQFHSIALFEDFLRENGLDESRGNEKLSHLLNMITRELWHQRTDGIRFQNLYQAYEDEHNSFYSLSHLLFTDDAFNYSDSFKSLLDKGILRVEKRHSIKELRFVYERYQEYLFSKLFRDEENDKLPQPNLPIPAEAYKRELSTGKNYAVVRNALRTALISDYIDKEYDPHTIIQLACDQQYEVRQLIIDALAVLLSEDYPSVCRLVEQMLQYRRDQIAPSAEKLEDIELKLEESHKHKKEYTPEEINQLKESFNKLTDEMAPIIRIRRVATHTIYEIFKSNIYARGLYDEKHHPFRYLQKAMSDPIAQVRDNVSLYIYYISKFDTQIGLQILEHLSNRILNTNMLSLIKTGNRRELQQSYFEPASRIGMLMVVEALVQKQDYDLSKRIVETWKQILRKYTLNHTLIKLVMPFFKFFLRRQVTVQVAYVNNGLEYQHFWNTIPANSENGEWSRDKFRRFVPYLLSEQSGFDALQEDLVQAVSSGDAFSYFLMERVMIVQGFKDWNLIRSVVLHVVNLPEDHLFVDYIQMSMLYVLFHILEKSETANEEAFELFSGLTERWTVRCIGLFHAHYNEKANKNLPYKQYTLNWYGAAYCSIYGDGETRPGDDRPMPVFYRLIETSFHTRNKELLYYCIENIAVLVSDFGRYKSALPLFGYILELFGHESTIYEFDQIKLEREGYDSDLRSFLCKILGTIKSYYPKEVEFYINNTLVNSSFPNIDKFREELLSYNQSHETIGDLLTHKFGNFVVWALLYDKNISAYFTRVMNIGADVDDYFSWFDGVTRLSFRELFDVKF</sequence>
<comment type="caution">
    <text evidence="1">The sequence shown here is derived from an EMBL/GenBank/DDBJ whole genome shotgun (WGS) entry which is preliminary data.</text>
</comment>
<dbReference type="InterPro" id="IPR027417">
    <property type="entry name" value="P-loop_NTPase"/>
</dbReference>
<evidence type="ECO:0000313" key="2">
    <source>
        <dbReference type="Proteomes" id="UP000391834"/>
    </source>
</evidence>
<proteinExistence type="predicted"/>
<name>A0A5M4B3P6_9BACT</name>
<evidence type="ECO:0000313" key="1">
    <source>
        <dbReference type="EMBL" id="GET34548.1"/>
    </source>
</evidence>
<evidence type="ECO:0008006" key="3">
    <source>
        <dbReference type="Google" id="ProtNLM"/>
    </source>
</evidence>
<dbReference type="InterPro" id="IPR016024">
    <property type="entry name" value="ARM-type_fold"/>
</dbReference>